<comment type="caution">
    <text evidence="1">The sequence shown here is derived from an EMBL/GenBank/DDBJ whole genome shotgun (WGS) entry which is preliminary data.</text>
</comment>
<gene>
    <name evidence="1" type="ORF">Vadar_021431</name>
</gene>
<protein>
    <submittedName>
        <fullName evidence="1">Uncharacterized protein</fullName>
    </submittedName>
</protein>
<accession>A0ACB7ZDC0</accession>
<organism evidence="1 2">
    <name type="scientific">Vaccinium darrowii</name>
    <dbReference type="NCBI Taxonomy" id="229202"/>
    <lineage>
        <taxon>Eukaryota</taxon>
        <taxon>Viridiplantae</taxon>
        <taxon>Streptophyta</taxon>
        <taxon>Embryophyta</taxon>
        <taxon>Tracheophyta</taxon>
        <taxon>Spermatophyta</taxon>
        <taxon>Magnoliopsida</taxon>
        <taxon>eudicotyledons</taxon>
        <taxon>Gunneridae</taxon>
        <taxon>Pentapetalae</taxon>
        <taxon>asterids</taxon>
        <taxon>Ericales</taxon>
        <taxon>Ericaceae</taxon>
        <taxon>Vaccinioideae</taxon>
        <taxon>Vaccinieae</taxon>
        <taxon>Vaccinium</taxon>
    </lineage>
</organism>
<dbReference type="Proteomes" id="UP000828048">
    <property type="component" value="Chromosome 12"/>
</dbReference>
<evidence type="ECO:0000313" key="1">
    <source>
        <dbReference type="EMBL" id="KAH7863743.1"/>
    </source>
</evidence>
<keyword evidence="2" id="KW-1185">Reference proteome</keyword>
<evidence type="ECO:0000313" key="2">
    <source>
        <dbReference type="Proteomes" id="UP000828048"/>
    </source>
</evidence>
<proteinExistence type="predicted"/>
<reference evidence="1 2" key="1">
    <citation type="journal article" date="2021" name="Hortic Res">
        <title>High-quality reference genome and annotation aids understanding of berry development for evergreen blueberry (Vaccinium darrowii).</title>
        <authorList>
            <person name="Yu J."/>
            <person name="Hulse-Kemp A.M."/>
            <person name="Babiker E."/>
            <person name="Staton M."/>
        </authorList>
    </citation>
    <scope>NUCLEOTIDE SEQUENCE [LARGE SCALE GENOMIC DNA]</scope>
    <source>
        <strain evidence="2">cv. NJ 8807/NJ 8810</strain>
        <tissue evidence="1">Young leaf</tissue>
    </source>
</reference>
<dbReference type="EMBL" id="CM037162">
    <property type="protein sequence ID" value="KAH7863743.1"/>
    <property type="molecule type" value="Genomic_DNA"/>
</dbReference>
<name>A0ACB7ZDC0_9ERIC</name>
<sequence>MAVSTLPFQVPVWRSRVANMRTRRLIPVASAATIATKPKPNTAQVPPLSIGPTIGSLMDQVLFKDQYVMIGDECAFTGSEMGKEVGILMGRLERVAEGMREMELEKLKGRVRGGELCEEERVLMEIMSKEIVSKFMEKPIEYLKNNRNVKMEVKLKDLNFLVEILEESYCTKQKISSRV</sequence>